<protein>
    <submittedName>
        <fullName evidence="3">Helix-turn-helix domain-containing protein</fullName>
    </submittedName>
</protein>
<dbReference type="Proteomes" id="UP000480350">
    <property type="component" value="Unassembled WGS sequence"/>
</dbReference>
<evidence type="ECO:0000259" key="2">
    <source>
        <dbReference type="Pfam" id="PF12728"/>
    </source>
</evidence>
<dbReference type="PANTHER" id="PTHR38431:SF1">
    <property type="entry name" value="BLL2305 PROTEIN"/>
    <property type="match status" value="1"/>
</dbReference>
<organism evidence="3 4">
    <name type="scientific">Kangsaoukella pontilimi</name>
    <dbReference type="NCBI Taxonomy" id="2691042"/>
    <lineage>
        <taxon>Bacteria</taxon>
        <taxon>Pseudomonadati</taxon>
        <taxon>Pseudomonadota</taxon>
        <taxon>Alphaproteobacteria</taxon>
        <taxon>Rhodobacterales</taxon>
        <taxon>Paracoccaceae</taxon>
        <taxon>Kangsaoukella</taxon>
    </lineage>
</organism>
<feature type="domain" description="PBP" evidence="1">
    <location>
        <begin position="90"/>
        <end position="270"/>
    </location>
</feature>
<dbReference type="InterPro" id="IPR010093">
    <property type="entry name" value="SinI_DNA-bd"/>
</dbReference>
<dbReference type="AlphaFoldDB" id="A0A7C9MUE0"/>
<feature type="domain" description="Helix-turn-helix" evidence="2">
    <location>
        <begin position="10"/>
        <end position="58"/>
    </location>
</feature>
<reference evidence="3 4" key="2">
    <citation type="submission" date="2020-03" db="EMBL/GenBank/DDBJ databases">
        <title>Kangsaoukella pontilimi gen. nov., sp. nov., a new member of the family Rhodobacteraceae isolated from a tidal mudflat.</title>
        <authorList>
            <person name="Kim I.S."/>
        </authorList>
    </citation>
    <scope>NUCLEOTIDE SEQUENCE [LARGE SCALE GENOMIC DNA]</scope>
    <source>
        <strain evidence="3 4">GH1-50</strain>
    </source>
</reference>
<dbReference type="GO" id="GO:0003677">
    <property type="term" value="F:DNA binding"/>
    <property type="evidence" value="ECO:0007669"/>
    <property type="project" value="InterPro"/>
</dbReference>
<dbReference type="NCBIfam" id="TIGR01764">
    <property type="entry name" value="excise"/>
    <property type="match status" value="1"/>
</dbReference>
<dbReference type="InterPro" id="IPR024370">
    <property type="entry name" value="PBP_domain"/>
</dbReference>
<accession>A0A7C9MUE0</accession>
<dbReference type="EMBL" id="WUPT01000001">
    <property type="protein sequence ID" value="MXQ06820.1"/>
    <property type="molecule type" value="Genomic_DNA"/>
</dbReference>
<dbReference type="Pfam" id="PF12727">
    <property type="entry name" value="PBP_like"/>
    <property type="match status" value="1"/>
</dbReference>
<proteinExistence type="predicted"/>
<dbReference type="InterPro" id="IPR041657">
    <property type="entry name" value="HTH_17"/>
</dbReference>
<dbReference type="Pfam" id="PF12728">
    <property type="entry name" value="HTH_17"/>
    <property type="match status" value="1"/>
</dbReference>
<comment type="caution">
    <text evidence="3">The sequence shown here is derived from an EMBL/GenBank/DDBJ whole genome shotgun (WGS) entry which is preliminary data.</text>
</comment>
<sequence length="297" mass="31856">MTDIQTHQTFLTVRELAALLRVSERKVYDLAASGQVPVSKATGKLLFPETEVRAWLDAARSGPAGGAAPMAERPAVFLGSHDPLLEWAIRHSGSGLATIFDASLDGLRRFQAGEGVAAGLHIHEDDGGWNRTTVAGAVGNANAALVHWTRRERGFVARPEHAGALADIGAVARLRLAPRQSEAGAEVLMREVFSKAGVPNKSLRTIPAVRSEQEAVLAVLQGEADVAFGLRALAEPFGLAFHPVVEESFDILVDRKSWFEPGLQALFDFAQSAVFRDHLSKMAGLDASDLGRVVWNA</sequence>
<keyword evidence="4" id="KW-1185">Reference proteome</keyword>
<gene>
    <name evidence="3" type="ORF">GQ651_03070</name>
</gene>
<reference evidence="3 4" key="1">
    <citation type="submission" date="2019-12" db="EMBL/GenBank/DDBJ databases">
        <authorList>
            <person name="Lee S.D."/>
        </authorList>
    </citation>
    <scope>NUCLEOTIDE SEQUENCE [LARGE SCALE GENOMIC DNA]</scope>
    <source>
        <strain evidence="3 4">GH1-50</strain>
    </source>
</reference>
<dbReference type="PANTHER" id="PTHR38431">
    <property type="entry name" value="BLL2305 PROTEIN"/>
    <property type="match status" value="1"/>
</dbReference>
<evidence type="ECO:0000313" key="4">
    <source>
        <dbReference type="Proteomes" id="UP000480350"/>
    </source>
</evidence>
<name>A0A7C9MUE0_9RHOB</name>
<evidence type="ECO:0000313" key="3">
    <source>
        <dbReference type="EMBL" id="MXQ06820.1"/>
    </source>
</evidence>
<dbReference type="RefSeq" id="WP_160762737.1">
    <property type="nucleotide sequence ID" value="NZ_WUPT01000001.1"/>
</dbReference>
<evidence type="ECO:0000259" key="1">
    <source>
        <dbReference type="Pfam" id="PF12727"/>
    </source>
</evidence>